<dbReference type="Proteomes" id="UP000037035">
    <property type="component" value="Unassembled WGS sequence"/>
</dbReference>
<evidence type="ECO:0000313" key="3">
    <source>
        <dbReference type="Proteomes" id="UP000037035"/>
    </source>
</evidence>
<dbReference type="AlphaFoldDB" id="A0A0L6UM64"/>
<dbReference type="STRING" id="27349.A0A0L6UM64"/>
<comment type="caution">
    <text evidence="2">The sequence shown here is derived from an EMBL/GenBank/DDBJ whole genome shotgun (WGS) entry which is preliminary data.</text>
</comment>
<organism evidence="2 3">
    <name type="scientific">Puccinia sorghi</name>
    <dbReference type="NCBI Taxonomy" id="27349"/>
    <lineage>
        <taxon>Eukaryota</taxon>
        <taxon>Fungi</taxon>
        <taxon>Dikarya</taxon>
        <taxon>Basidiomycota</taxon>
        <taxon>Pucciniomycotina</taxon>
        <taxon>Pucciniomycetes</taxon>
        <taxon>Pucciniales</taxon>
        <taxon>Pucciniaceae</taxon>
        <taxon>Puccinia</taxon>
    </lineage>
</organism>
<dbReference type="GO" id="GO:0008597">
    <property type="term" value="F:calcium-dependent protein serine/threonine phosphatase regulator activity"/>
    <property type="evidence" value="ECO:0007669"/>
    <property type="project" value="TreeGrafter"/>
</dbReference>
<dbReference type="GO" id="GO:0003676">
    <property type="term" value="F:nucleic acid binding"/>
    <property type="evidence" value="ECO:0007669"/>
    <property type="project" value="InterPro"/>
</dbReference>
<dbReference type="InterPro" id="IPR012677">
    <property type="entry name" value="Nucleotide-bd_a/b_plait_sf"/>
</dbReference>
<reference evidence="2 3" key="1">
    <citation type="submission" date="2015-08" db="EMBL/GenBank/DDBJ databases">
        <title>Next Generation Sequencing and Analysis of the Genome of Puccinia sorghi L Schw, the Causal Agent of Maize Common Rust.</title>
        <authorList>
            <person name="Rochi L."/>
            <person name="Burguener G."/>
            <person name="Darino M."/>
            <person name="Turjanski A."/>
            <person name="Kreff E."/>
            <person name="Dieguez M.J."/>
            <person name="Sacco F."/>
        </authorList>
    </citation>
    <scope>NUCLEOTIDE SEQUENCE [LARGE SCALE GENOMIC DNA]</scope>
    <source>
        <strain evidence="2 3">RO10H11247</strain>
    </source>
</reference>
<dbReference type="SUPFAM" id="SSF54928">
    <property type="entry name" value="RNA-binding domain, RBD"/>
    <property type="match status" value="1"/>
</dbReference>
<evidence type="ECO:0000256" key="1">
    <source>
        <dbReference type="ARBA" id="ARBA00008209"/>
    </source>
</evidence>
<dbReference type="InterPro" id="IPR035979">
    <property type="entry name" value="RBD_domain_sf"/>
</dbReference>
<dbReference type="GO" id="GO:0019722">
    <property type="term" value="P:calcium-mediated signaling"/>
    <property type="evidence" value="ECO:0007669"/>
    <property type="project" value="InterPro"/>
</dbReference>
<comment type="similarity">
    <text evidence="1">Belongs to the RCAN family.</text>
</comment>
<dbReference type="VEuPathDB" id="FungiDB:VP01_531g1"/>
<dbReference type="GO" id="GO:0005634">
    <property type="term" value="C:nucleus"/>
    <property type="evidence" value="ECO:0007669"/>
    <property type="project" value="TreeGrafter"/>
</dbReference>
<name>A0A0L6UM64_9BASI</name>
<evidence type="ECO:0000313" key="2">
    <source>
        <dbReference type="EMBL" id="KNZ48920.1"/>
    </source>
</evidence>
<protein>
    <submittedName>
        <fullName evidence="2">Uncharacterized protein</fullName>
    </submittedName>
</protein>
<dbReference type="PANTHER" id="PTHR10300">
    <property type="entry name" value="CALCIPRESSIN"/>
    <property type="match status" value="1"/>
</dbReference>
<proteinExistence type="inferred from homology"/>
<dbReference type="Pfam" id="PF04847">
    <property type="entry name" value="Calcipressin"/>
    <property type="match status" value="1"/>
</dbReference>
<gene>
    <name evidence="2" type="ORF">VP01_531g1</name>
</gene>
<dbReference type="InterPro" id="IPR006931">
    <property type="entry name" value="Calcipressin"/>
</dbReference>
<dbReference type="OrthoDB" id="17212at2759"/>
<accession>A0A0L6UM64</accession>
<dbReference type="PANTHER" id="PTHR10300:SF14">
    <property type="entry name" value="PROTEIN SARAH"/>
    <property type="match status" value="1"/>
</dbReference>
<sequence>MVVIHALLLRGPGAVTEVAARNPARHLLGSSANLPQTFAHPSIDEISGLAKPHKESLPSIEPPPGKPKPIEWNTHKELLDIPFDYRRVTELIALSAYGVGAKSKKPLGINEILSHNSLVNTPEEKLALLQEATKKLAGLSAKNIDAFGEDWLNAIEIINQAHGDVELEMRMNTLVTFVYRDMMHQLSTTFPYRSSNRASLYNRISNVQREREQFYQQTYRPTEDPGPKGRTAGRKNLIEKVDWMQEALLPFRGLGNSAADVKSFRRMIDASPSVRSYFEEARRRPSWSRILGKYLKPFENLLRQRNEAQFIQRLGRTTSRYDGKTDSKTKTASIVLLWQLKNLGGKALDGLFDDFSFTERAQTVAAKQVKSLLEPKKARLLWDNDRVLLQTLTIKANLPLKPNLSSIDINVYSILTWGIKVKGFSLFLEPTLQYRFPSQSTFNKEDPLNKQLRAVEMTAANCGRSYCAAMMTSAIHTSNPLVTSHKKGINPRQATPSNSIIITSLPRIFFNGSLQLALRSHFESYGQILSWSLLPTLSRILVVYSDSAPAVLARSEMDHFVFEEFEIKELFLSLMDSSTGSDDQTTALLNGLKRTVIRVYFGPKTMIATSKPTVLDVTCEAAQIIPSEQAHGQQGVDLLKPPSLEKNFLISPPGSPPVGWTQVIEDAPNQKDLADDLCLRLRFLSVGGEEDEQAQAQTQEEDDEVKEVKFEGLGLEQPASLKEIVILPAQPARDLPALKVQQIPASKRSPGMGIHLVKATIESMLASAGNQISRTPRPEM</sequence>
<dbReference type="Gene3D" id="3.30.70.330">
    <property type="match status" value="1"/>
</dbReference>
<keyword evidence="3" id="KW-1185">Reference proteome</keyword>
<dbReference type="GO" id="GO:0005737">
    <property type="term" value="C:cytoplasm"/>
    <property type="evidence" value="ECO:0007669"/>
    <property type="project" value="TreeGrafter"/>
</dbReference>
<dbReference type="CDD" id="cd12434">
    <property type="entry name" value="RRM_RCAN_like"/>
    <property type="match status" value="1"/>
</dbReference>
<dbReference type="EMBL" id="LAVV01010520">
    <property type="protein sequence ID" value="KNZ48920.1"/>
    <property type="molecule type" value="Genomic_DNA"/>
</dbReference>